<proteinExistence type="predicted"/>
<sequence>METIPDWAIIAGNVGFPVLVAFYLLTRFEKRIENLTRAIENLQSRMKQ</sequence>
<reference evidence="2 3" key="1">
    <citation type="submission" date="2018-10" db="EMBL/GenBank/DDBJ databases">
        <title>Bacillus Keqinensis sp. nov., a moderately halophilic bacterium isolated from a saline-alkaline lake.</title>
        <authorList>
            <person name="Wang H."/>
        </authorList>
    </citation>
    <scope>NUCLEOTIDE SEQUENCE [LARGE SCALE GENOMIC DNA]</scope>
    <source>
        <strain evidence="2 3">KQ-3</strain>
    </source>
</reference>
<evidence type="ECO:0000256" key="1">
    <source>
        <dbReference type="SAM" id="Phobius"/>
    </source>
</evidence>
<dbReference type="Pfam" id="PF12841">
    <property type="entry name" value="YvrJ"/>
    <property type="match status" value="1"/>
</dbReference>
<dbReference type="Proteomes" id="UP000278746">
    <property type="component" value="Unassembled WGS sequence"/>
</dbReference>
<keyword evidence="3" id="KW-1185">Reference proteome</keyword>
<name>A0A3M7TRK4_9BACI</name>
<dbReference type="EMBL" id="RHIB01000002">
    <property type="protein sequence ID" value="RNA67660.1"/>
    <property type="molecule type" value="Genomic_DNA"/>
</dbReference>
<dbReference type="InterPro" id="IPR024419">
    <property type="entry name" value="YvrJ"/>
</dbReference>
<dbReference type="AlphaFoldDB" id="A0A3M7TRK4"/>
<keyword evidence="1" id="KW-0472">Membrane</keyword>
<dbReference type="RefSeq" id="WP_122899283.1">
    <property type="nucleotide sequence ID" value="NZ_RHIB01000002.1"/>
</dbReference>
<dbReference type="OrthoDB" id="2662123at2"/>
<feature type="transmembrane region" description="Helical" evidence="1">
    <location>
        <begin position="6"/>
        <end position="25"/>
    </location>
</feature>
<protein>
    <submittedName>
        <fullName evidence="2">YvrJ family protein</fullName>
    </submittedName>
</protein>
<comment type="caution">
    <text evidence="2">The sequence shown here is derived from an EMBL/GenBank/DDBJ whole genome shotgun (WGS) entry which is preliminary data.</text>
</comment>
<keyword evidence="1" id="KW-1133">Transmembrane helix</keyword>
<gene>
    <name evidence="2" type="ORF">EBO34_13140</name>
</gene>
<organism evidence="2 3">
    <name type="scientific">Alteribacter keqinensis</name>
    <dbReference type="NCBI Taxonomy" id="2483800"/>
    <lineage>
        <taxon>Bacteria</taxon>
        <taxon>Bacillati</taxon>
        <taxon>Bacillota</taxon>
        <taxon>Bacilli</taxon>
        <taxon>Bacillales</taxon>
        <taxon>Bacillaceae</taxon>
        <taxon>Alteribacter</taxon>
    </lineage>
</organism>
<evidence type="ECO:0000313" key="3">
    <source>
        <dbReference type="Proteomes" id="UP000278746"/>
    </source>
</evidence>
<evidence type="ECO:0000313" key="2">
    <source>
        <dbReference type="EMBL" id="RNA67660.1"/>
    </source>
</evidence>
<keyword evidence="1" id="KW-0812">Transmembrane</keyword>
<accession>A0A3M7TRK4</accession>